<reference evidence="1 2" key="1">
    <citation type="journal article" date="2018" name="Front. Plant Sci.">
        <title>Red Clover (Trifolium pratense) and Zigzag Clover (T. medium) - A Picture of Genomic Similarities and Differences.</title>
        <authorList>
            <person name="Dluhosova J."/>
            <person name="Istvanek J."/>
            <person name="Nedelnik J."/>
            <person name="Repkova J."/>
        </authorList>
    </citation>
    <scope>NUCLEOTIDE SEQUENCE [LARGE SCALE GENOMIC DNA]</scope>
    <source>
        <strain evidence="2">cv. 10/8</strain>
        <tissue evidence="1">Leaf</tissue>
    </source>
</reference>
<accession>A0A392TL99</accession>
<evidence type="ECO:0000313" key="2">
    <source>
        <dbReference type="Proteomes" id="UP000265520"/>
    </source>
</evidence>
<comment type="caution">
    <text evidence="1">The sequence shown here is derived from an EMBL/GenBank/DDBJ whole genome shotgun (WGS) entry which is preliminary data.</text>
</comment>
<keyword evidence="2" id="KW-1185">Reference proteome</keyword>
<dbReference type="AlphaFoldDB" id="A0A392TL99"/>
<dbReference type="Proteomes" id="UP000265520">
    <property type="component" value="Unassembled WGS sequence"/>
</dbReference>
<feature type="non-terminal residue" evidence="1">
    <location>
        <position position="1"/>
    </location>
</feature>
<name>A0A392TL99_9FABA</name>
<organism evidence="1 2">
    <name type="scientific">Trifolium medium</name>
    <dbReference type="NCBI Taxonomy" id="97028"/>
    <lineage>
        <taxon>Eukaryota</taxon>
        <taxon>Viridiplantae</taxon>
        <taxon>Streptophyta</taxon>
        <taxon>Embryophyta</taxon>
        <taxon>Tracheophyta</taxon>
        <taxon>Spermatophyta</taxon>
        <taxon>Magnoliopsida</taxon>
        <taxon>eudicotyledons</taxon>
        <taxon>Gunneridae</taxon>
        <taxon>Pentapetalae</taxon>
        <taxon>rosids</taxon>
        <taxon>fabids</taxon>
        <taxon>Fabales</taxon>
        <taxon>Fabaceae</taxon>
        <taxon>Papilionoideae</taxon>
        <taxon>50 kb inversion clade</taxon>
        <taxon>NPAAA clade</taxon>
        <taxon>Hologalegina</taxon>
        <taxon>IRL clade</taxon>
        <taxon>Trifolieae</taxon>
        <taxon>Trifolium</taxon>
    </lineage>
</organism>
<dbReference type="EMBL" id="LXQA010609614">
    <property type="protein sequence ID" value="MCI61949.1"/>
    <property type="molecule type" value="Genomic_DNA"/>
</dbReference>
<proteinExistence type="predicted"/>
<evidence type="ECO:0000313" key="1">
    <source>
        <dbReference type="EMBL" id="MCI61949.1"/>
    </source>
</evidence>
<protein>
    <submittedName>
        <fullName evidence="1">Uncharacterized protein</fullName>
    </submittedName>
</protein>
<sequence length="43" mass="4742">SSSSFNGAAASVSREEEEEVQGWLRAIPPKAHHKFKSCALDHF</sequence>